<name>A0A8S9GM46_BRACR</name>
<dbReference type="PANTHER" id="PTHR33883">
    <property type="entry name" value="WPP DOMAIN-ASSOCIATED PROTEIN"/>
    <property type="match status" value="1"/>
</dbReference>
<evidence type="ECO:0008006" key="5">
    <source>
        <dbReference type="Google" id="ProtNLM"/>
    </source>
</evidence>
<dbReference type="AlphaFoldDB" id="A0A8S9GM46"/>
<evidence type="ECO:0000259" key="2">
    <source>
        <dbReference type="Pfam" id="PF00501"/>
    </source>
</evidence>
<dbReference type="InterPro" id="IPR045851">
    <property type="entry name" value="AMP-bd_C_sf"/>
</dbReference>
<comment type="caution">
    <text evidence="4">The sequence shown here is derived from an EMBL/GenBank/DDBJ whole genome shotgun (WGS) entry which is preliminary data.</text>
</comment>
<dbReference type="InterPro" id="IPR025110">
    <property type="entry name" value="AMP-bd_C"/>
</dbReference>
<dbReference type="Gene3D" id="3.40.50.12780">
    <property type="entry name" value="N-terminal domain of ligase-like"/>
    <property type="match status" value="1"/>
</dbReference>
<dbReference type="InterPro" id="IPR020845">
    <property type="entry name" value="AMP-binding_CS"/>
</dbReference>
<sequence>MFDMSTKRTFSYAIDKLKPLGVMEKLTGGGAFLTTEMLKQNVLVDSLPTYAWAPDDAVVICFTSGTTGRPKGVTISHLAFITQSLAKIAVVGYGEDDVYLHTSPLVHIGGLSSAMAMLMVGACHVLLPKFDAKTALQVMEQHCVTCFITVPAMMADLVSVNRTTKNGDQNSCVRKILNGGGSLSTELLKDAAKIFPRAKIFSAYGMTEACSSLTFMTLYDPTTQESCKVTYPLVSRPKQGTCVGKPAPHIELRVKLDEDSLRVGKIVTRGPHTMLGYWDGHQVVQENSSGAWLDTGDIGTIDEFGNLWLIGRSSGRIKTGGENVYPEEVEVVLLEHPGIVSAVVIGVMDVRLGEMVVACVRLQDNWIWSDVENHRNRDSELSSEALKHHCRTQNLTGFKIPKRFVRWEKQFPLTTTVESPVCKDDEYEQRLLVPESCGEKSLVLEKAKEIAGLRRELELISKLLSGHEKGDIKTLEDHEGTTDLLRRKVSGKNIGSVPSKPENLEYLRQLPREELINHFKTQMNRLKREHECTMQEMTEEYFSIKRRCLKLEECPSLSSLNKDKDFDLLRKKIPDIISKLDKVLLEDAKLKGKNNADSKRELDFMLLENSRLKDSLSEAGEKVSHHRELVRKPESAVEDLHVEASIYEDVYGSFVREFVNQIQCAKEEATLEHSIRREEASASKIALEDSCVESCMEEEYRAIMYIEALKEAGEKLVELKINVSERERALGSEIAEKGILKEKIHSLECLVKEKENDLATVREKLEIVCHHVNNLQSQVDQQAVVIQDQSKELGVASSRDLEKTKGYAMEISELRQKLGLARKNMKITEKERMKSELKLSSTQAEQKLLQDQIVSTVLSLAKWSQDFECLVAEKTKKTNYRLKSMQSQLNDLIDEVDELKIRESMYKQQMEKKTCDLQKAETEVSFYCSSIFNRSQNASLNPIFTMTCNRVDLLGDEIDSLLDLCQKIYIALDHYSPILKHYPGIMEILKLVQRELRRDSKRLSVF</sequence>
<feature type="coiled-coil region" evidence="1">
    <location>
        <begin position="882"/>
        <end position="909"/>
    </location>
</feature>
<protein>
    <recommendedName>
        <fullName evidence="5">AMP-dependent synthetase/ligase domain-containing protein</fullName>
    </recommendedName>
</protein>
<dbReference type="EMBL" id="QGKY02001925">
    <property type="protein sequence ID" value="KAF2544842.1"/>
    <property type="molecule type" value="Genomic_DNA"/>
</dbReference>
<accession>A0A8S9GM46</accession>
<feature type="coiled-coil region" evidence="1">
    <location>
        <begin position="709"/>
        <end position="764"/>
    </location>
</feature>
<reference evidence="4" key="1">
    <citation type="submission" date="2019-12" db="EMBL/GenBank/DDBJ databases">
        <title>Genome sequencing and annotation of Brassica cretica.</title>
        <authorList>
            <person name="Studholme D.J."/>
            <person name="Sarris P.F."/>
        </authorList>
    </citation>
    <scope>NUCLEOTIDE SEQUENCE</scope>
    <source>
        <strain evidence="4">PFS-102/07</strain>
        <tissue evidence="4">Leaf</tissue>
    </source>
</reference>
<keyword evidence="1" id="KW-0175">Coiled coil</keyword>
<dbReference type="InterPro" id="IPR037490">
    <property type="entry name" value="WAP"/>
</dbReference>
<dbReference type="Gene3D" id="3.30.300.30">
    <property type="match status" value="1"/>
</dbReference>
<evidence type="ECO:0000313" key="4">
    <source>
        <dbReference type="EMBL" id="KAF2544842.1"/>
    </source>
</evidence>
<dbReference type="InterPro" id="IPR000873">
    <property type="entry name" value="AMP-dep_synth/lig_dom"/>
</dbReference>
<dbReference type="Pfam" id="PF13193">
    <property type="entry name" value="AMP-binding_C"/>
    <property type="match status" value="1"/>
</dbReference>
<dbReference type="PROSITE" id="PS00455">
    <property type="entry name" value="AMP_BINDING"/>
    <property type="match status" value="1"/>
</dbReference>
<evidence type="ECO:0000259" key="3">
    <source>
        <dbReference type="Pfam" id="PF13193"/>
    </source>
</evidence>
<dbReference type="CDD" id="cd04433">
    <property type="entry name" value="AFD_class_I"/>
    <property type="match status" value="1"/>
</dbReference>
<organism evidence="4">
    <name type="scientific">Brassica cretica</name>
    <name type="common">Mustard</name>
    <dbReference type="NCBI Taxonomy" id="69181"/>
    <lineage>
        <taxon>Eukaryota</taxon>
        <taxon>Viridiplantae</taxon>
        <taxon>Streptophyta</taxon>
        <taxon>Embryophyta</taxon>
        <taxon>Tracheophyta</taxon>
        <taxon>Spermatophyta</taxon>
        <taxon>Magnoliopsida</taxon>
        <taxon>eudicotyledons</taxon>
        <taxon>Gunneridae</taxon>
        <taxon>Pentapetalae</taxon>
        <taxon>rosids</taxon>
        <taxon>malvids</taxon>
        <taxon>Brassicales</taxon>
        <taxon>Brassicaceae</taxon>
        <taxon>Brassiceae</taxon>
        <taxon>Brassica</taxon>
    </lineage>
</organism>
<gene>
    <name evidence="4" type="ORF">F2Q70_00021350</name>
</gene>
<dbReference type="PANTHER" id="PTHR33883:SF11">
    <property type="entry name" value="WPP DOMAIN-ASSOCIATED PROTEIN"/>
    <property type="match status" value="1"/>
</dbReference>
<dbReference type="SUPFAM" id="SSF56801">
    <property type="entry name" value="Acetyl-CoA synthetase-like"/>
    <property type="match status" value="1"/>
</dbReference>
<dbReference type="InterPro" id="IPR042099">
    <property type="entry name" value="ANL_N_sf"/>
</dbReference>
<feature type="domain" description="AMP-dependent synthetase/ligase" evidence="2">
    <location>
        <begin position="48"/>
        <end position="278"/>
    </location>
</feature>
<dbReference type="Pfam" id="PF00501">
    <property type="entry name" value="AMP-binding"/>
    <property type="match status" value="1"/>
</dbReference>
<proteinExistence type="predicted"/>
<evidence type="ECO:0000256" key="1">
    <source>
        <dbReference type="SAM" id="Coils"/>
    </source>
</evidence>
<feature type="domain" description="AMP-binding enzyme C-terminal" evidence="3">
    <location>
        <begin position="328"/>
        <end position="415"/>
    </location>
</feature>